<evidence type="ECO:0000313" key="2">
    <source>
        <dbReference type="Proteomes" id="UP000805704"/>
    </source>
</evidence>
<evidence type="ECO:0000313" key="1">
    <source>
        <dbReference type="EMBL" id="KAG8009330.1"/>
    </source>
</evidence>
<keyword evidence="2" id="KW-1185">Reference proteome</keyword>
<dbReference type="Proteomes" id="UP000805704">
    <property type="component" value="Chromosome 17"/>
</dbReference>
<gene>
    <name evidence="1" type="primary">ARMC4</name>
    <name evidence="1" type="ORF">GBF38_017569</name>
</gene>
<comment type="caution">
    <text evidence="1">The sequence shown here is derived from an EMBL/GenBank/DDBJ whole genome shotgun (WGS) entry which is preliminary data.</text>
</comment>
<proteinExistence type="predicted"/>
<dbReference type="EMBL" id="CM024805">
    <property type="protein sequence ID" value="KAG8009330.1"/>
    <property type="molecule type" value="Genomic_DNA"/>
</dbReference>
<organism evidence="1 2">
    <name type="scientific">Nibea albiflora</name>
    <name type="common">Yellow drum</name>
    <name type="synonym">Corvina albiflora</name>
    <dbReference type="NCBI Taxonomy" id="240163"/>
    <lineage>
        <taxon>Eukaryota</taxon>
        <taxon>Metazoa</taxon>
        <taxon>Chordata</taxon>
        <taxon>Craniata</taxon>
        <taxon>Vertebrata</taxon>
        <taxon>Euteleostomi</taxon>
        <taxon>Actinopterygii</taxon>
        <taxon>Neopterygii</taxon>
        <taxon>Teleostei</taxon>
        <taxon>Neoteleostei</taxon>
        <taxon>Acanthomorphata</taxon>
        <taxon>Eupercaria</taxon>
        <taxon>Sciaenidae</taxon>
        <taxon>Nibea</taxon>
    </lineage>
</organism>
<sequence length="1622" mass="180687">MHVLSCLPLLFFHVLSLLKHRCVHICVHACVFFLCASHLPLPGTDPRVSSPPPSAGLYELLAALPSQLQPHVSRPEDNTFLQDMFGERSLHSLIKIHERLQHYEESTPVPVLDSAAPLAHELSKELEGKSANAEIKELLQILSKPHVKSLLSVHDTVAQKSYDPELPPLPEDIDDDEDSVKIIRLVKNKEPLGATIRRDEHTGAILVARIMRGGAADRSGLIHVGDELKEVNGIPVDDKKPEEIIRILAQSQGAITFKVVPGIKEEAPAKEPKVFVRALFDYDPKEDKAIPCKEAGLAFKKGSILQIMSQDDATWWQAKHEGDANPRAGLIPSKQFQERRFALPRPAATLQFQRTSSRRSSGFRRSFRLSRRDKKTNKSMYECKKSEMYDMADVPTYEEVMPYRRQSGAKHRLVVLEPQVSALNELKRKLLISDPQHFSVTIPHTSRAKKNQESDGVEYHFISKHLFDTDIHNNKYTIKHLRTAEFKPFVVFVKPPPIERLRETRQNAKIISGKDDKGSAKPFTEEDFQEMVRTTQLMETQYGHLFEKVIVNDDLSAAFSELRLALKKVCGLYGFCTILLIAKHNMRYTCAPDSLEDISSDAMGVSLTKAVQWTTASSGTGKLEFTPMNESLLKEILSFVEQFNSQHPQEAKHVFEEPLQWSTTLVASDFKTDYDISDSDVQSHEKDSEGHPLLQLSPPNVYVRSFSQLSKLIQLADDKKLEEVRACLEGNRDPVVKILGPSLASVLEKGGAHTEVKEDDQGEDSEVKVKLFLLLQNMDNQLLNKCLKEISEQVSLDPAAVKNEVELLKRVCSEGKKRVLKSVRYTSDYEFSNGCRAPPWRQVHGEICYLVIEPCDTETLYITCSTAGAFLNGGIKQELAESGYERTSDTYKDLVTLLTSRSPHFAENINKQDFAVQELPSTQKIQHVESVDAEEQGQPQRSYEQQEKNVHEKARQQHAPNKAGGEKKYEPCPRWKNLGLMPPCGKAEEKKPSKRSGEETSGEIQKKKPGPAAKSKMKAEFSVSSLPGRLSSQKIKTSAGAVPVDAFSESSSESEEEEEQPERRAESNTDLPSEYWEIQKVVKFLKGGDQTATVLALCAMMDFNLMQETCQLAIRDLGGLEVLINLLDTDEVKCKIGSLKILRKISHNVQIRRVIVDMGGLHSIVKILDSSVKELKALAAENIANVARFHRARRTVRQYGGIKKLVKLLEGDVEVARCGALALWSCSKSTKNKEAIRKAGGIPLLGHLLKSPHESMLIPVVGTLQECASEESFRIVIQTEGMIKDLVKNLNSENDELQMHCASAIFKCAEDKQTRDLVRKYKGLKPLVSLLSKEDNKELLAAATGAIWKCSISMENVDELQKYQALETLVRLLTDEPEDVLVNVVGALGEFAQIPANKAIIRKCGGIESLALLVNVTRAVGACATDMENMVIIDHLDGVRLVWSLLKNPDADVQSSAAWALCPCIENAKSTNNEVLASICAAIAKIAKDKENLAILTDHGVVPLLANLTNKTDDRLRRHLAEAICHCCMWGTNRASFGNAGAVAPLVTYLMSKDKAVHQSAAMALYQLSKEPNNCITMHQKGVVKPLIHFMGSDDEMLQEATAGCVRNIRTLCLANRKAQDQ</sequence>
<reference evidence="1" key="1">
    <citation type="submission" date="2020-04" db="EMBL/GenBank/DDBJ databases">
        <title>A chromosome-scale assembly and high-density genetic map of the yellow drum (Nibea albiflora) genome.</title>
        <authorList>
            <person name="Xu D."/>
            <person name="Zhang W."/>
            <person name="Chen R."/>
            <person name="Tan P."/>
            <person name="Wang L."/>
            <person name="Song H."/>
            <person name="Tian L."/>
            <person name="Zhu Q."/>
            <person name="Wang B."/>
        </authorList>
    </citation>
    <scope>NUCLEOTIDE SEQUENCE</scope>
    <source>
        <strain evidence="1">ZJHYS-2018</strain>
    </source>
</reference>
<name>A0ACB7F5N0_NIBAL</name>
<accession>A0ACB7F5N0</accession>
<protein>
    <submittedName>
        <fullName evidence="1">Armadillo repeat-containing protein 4</fullName>
    </submittedName>
</protein>